<feature type="domain" description="Bacterial type II secretion system protein E" evidence="3">
    <location>
        <begin position="162"/>
        <end position="293"/>
    </location>
</feature>
<dbReference type="InterPro" id="IPR001482">
    <property type="entry name" value="T2SS/T4SS_dom"/>
</dbReference>
<dbReference type="PANTHER" id="PTHR30486">
    <property type="entry name" value="TWITCHING MOTILITY PROTEIN PILT"/>
    <property type="match status" value="1"/>
</dbReference>
<dbReference type="NCBIfam" id="TIGR02788">
    <property type="entry name" value="VirB11"/>
    <property type="match status" value="1"/>
</dbReference>
<accession>A0ABY9YVY2</accession>
<evidence type="ECO:0000313" key="5">
    <source>
        <dbReference type="Proteomes" id="UP001302072"/>
    </source>
</evidence>
<keyword evidence="2" id="KW-0547">Nucleotide-binding</keyword>
<dbReference type="Gene3D" id="3.40.50.300">
    <property type="entry name" value="P-loop containing nucleotide triphosphate hydrolases"/>
    <property type="match status" value="1"/>
</dbReference>
<organism evidence="4 5">
    <name type="scientific">Stenotrophomonas oahuensis</name>
    <dbReference type="NCBI Taxonomy" id="3003271"/>
    <lineage>
        <taxon>Bacteria</taxon>
        <taxon>Pseudomonadati</taxon>
        <taxon>Pseudomonadota</taxon>
        <taxon>Gammaproteobacteria</taxon>
        <taxon>Lysobacterales</taxon>
        <taxon>Lysobacteraceae</taxon>
        <taxon>Stenotrophomonas</taxon>
    </lineage>
</organism>
<dbReference type="Pfam" id="PF00437">
    <property type="entry name" value="T2SSE"/>
    <property type="match status" value="1"/>
</dbReference>
<gene>
    <name evidence="4" type="primary">virB11</name>
    <name evidence="4" type="ORF">PDM29_20755</name>
</gene>
<dbReference type="Gene3D" id="3.30.450.90">
    <property type="match status" value="1"/>
</dbReference>
<sequence>MSISTEKWNSVRVSMRELAPIIENATGEVVINRPGEVLLETPSGWETRAVPSLSYDRLFSIANTIATASKQKISQEHPIISTSLDTGERVQVVIPPVVPEGTVSMVFRKPSLIDIPFEAYCNGPFFKNARRSGGLMAEQLDSPQLLPHERELATLFLSGDLGEFFRQAVHSRQNIVVSGPTGSGKTTFMKSLANLIPSEERLVTIEDAQELRLPNHANKVHLYYVRGGQGISKATAKDLLEATLRMYPSRVLLAELRGEEAWYYVRNVMSGHPGSITSMHAADELTVFDQLTLLIKESAAGATIGRDDLKSMLVAAIDVTLQVEKTPEGRQCVGVYYNPLRKRGIDG</sequence>
<name>A0ABY9YVY2_9GAMM</name>
<reference evidence="4 5" key="1">
    <citation type="submission" date="2022-12" db="EMBL/GenBank/DDBJ databases">
        <title>Two new species, Stenotrophomonas aracearum and Stenotrophomonas oahuensis, isolated from Anthurium (Araceae family) in Hawaii.</title>
        <authorList>
            <person name="Chunag S.C."/>
            <person name="Dobhal S."/>
            <person name="Alvarez A."/>
            <person name="Arif M."/>
        </authorList>
    </citation>
    <scope>NUCLEOTIDE SEQUENCE [LARGE SCALE GENOMIC DNA]</scope>
    <source>
        <strain evidence="4 5">A5586</strain>
        <plasmid evidence="4 5">pST01</plasmid>
    </source>
</reference>
<evidence type="ECO:0000256" key="1">
    <source>
        <dbReference type="ARBA" id="ARBA00006611"/>
    </source>
</evidence>
<dbReference type="Proteomes" id="UP001302072">
    <property type="component" value="Plasmid pST01"/>
</dbReference>
<comment type="similarity">
    <text evidence="1 2">Belongs to the GSP E family.</text>
</comment>
<dbReference type="InterPro" id="IPR050921">
    <property type="entry name" value="T4SS_GSP_E_ATPase"/>
</dbReference>
<keyword evidence="4" id="KW-0614">Plasmid</keyword>
<comment type="function">
    <text evidence="2">Part of the Type IV secretion system.</text>
</comment>
<dbReference type="EMBL" id="CP115542">
    <property type="protein sequence ID" value="WNH54847.1"/>
    <property type="molecule type" value="Genomic_DNA"/>
</dbReference>
<dbReference type="CDD" id="cd01130">
    <property type="entry name" value="VirB11-like_ATPase"/>
    <property type="match status" value="1"/>
</dbReference>
<evidence type="ECO:0000259" key="3">
    <source>
        <dbReference type="Pfam" id="PF00437"/>
    </source>
</evidence>
<evidence type="ECO:0000313" key="4">
    <source>
        <dbReference type="EMBL" id="WNH54847.1"/>
    </source>
</evidence>
<dbReference type="InterPro" id="IPR027417">
    <property type="entry name" value="P-loop_NTPase"/>
</dbReference>
<geneLocation type="plasmid" evidence="4 5">
    <name>pST01</name>
</geneLocation>
<dbReference type="InterPro" id="IPR014155">
    <property type="entry name" value="VirB11"/>
</dbReference>
<dbReference type="PANTHER" id="PTHR30486:SF6">
    <property type="entry name" value="TYPE IV PILUS RETRACTATION ATPASE PILT"/>
    <property type="match status" value="1"/>
</dbReference>
<keyword evidence="2" id="KW-0067">ATP-binding</keyword>
<keyword evidence="5" id="KW-1185">Reference proteome</keyword>
<proteinExistence type="inferred from homology"/>
<dbReference type="SUPFAM" id="SSF52540">
    <property type="entry name" value="P-loop containing nucleoside triphosphate hydrolases"/>
    <property type="match status" value="1"/>
</dbReference>
<protein>
    <recommendedName>
        <fullName evidence="2">Type IV secretion system protein</fullName>
    </recommendedName>
</protein>
<dbReference type="RefSeq" id="WP_311193925.1">
    <property type="nucleotide sequence ID" value="NZ_CP115542.1"/>
</dbReference>
<evidence type="ECO:0000256" key="2">
    <source>
        <dbReference type="RuleBase" id="RU366071"/>
    </source>
</evidence>